<dbReference type="Proteomes" id="UP000261660">
    <property type="component" value="Unplaced"/>
</dbReference>
<dbReference type="PANTHER" id="PTHR22966:SF61">
    <property type="entry name" value="2-AMINOETHANETHIOL DIOXYGENASE"/>
    <property type="match status" value="1"/>
</dbReference>
<evidence type="ECO:0000256" key="4">
    <source>
        <dbReference type="SAM" id="Phobius"/>
    </source>
</evidence>
<accession>A0A3Q3GTU5</accession>
<keyword evidence="4" id="KW-0812">Transmembrane</keyword>
<evidence type="ECO:0000313" key="5">
    <source>
        <dbReference type="Ensembl" id="ENSLBEP00000037777.1"/>
    </source>
</evidence>
<dbReference type="GO" id="GO:0005739">
    <property type="term" value="C:mitochondrion"/>
    <property type="evidence" value="ECO:0007669"/>
    <property type="project" value="TreeGrafter"/>
</dbReference>
<dbReference type="PANTHER" id="PTHR22966">
    <property type="entry name" value="2-AMINOETHANETHIOL DIOXYGENASE"/>
    <property type="match status" value="1"/>
</dbReference>
<dbReference type="CDD" id="cd20289">
    <property type="entry name" value="cupin_ADO"/>
    <property type="match status" value="1"/>
</dbReference>
<evidence type="ECO:0000256" key="3">
    <source>
        <dbReference type="ARBA" id="ARBA00023004"/>
    </source>
</evidence>
<organism evidence="5 6">
    <name type="scientific">Labrus bergylta</name>
    <name type="common">ballan wrasse</name>
    <dbReference type="NCBI Taxonomy" id="56723"/>
    <lineage>
        <taxon>Eukaryota</taxon>
        <taxon>Metazoa</taxon>
        <taxon>Chordata</taxon>
        <taxon>Craniata</taxon>
        <taxon>Vertebrata</taxon>
        <taxon>Euteleostomi</taxon>
        <taxon>Actinopterygii</taxon>
        <taxon>Neopterygii</taxon>
        <taxon>Teleostei</taxon>
        <taxon>Neoteleostei</taxon>
        <taxon>Acanthomorphata</taxon>
        <taxon>Eupercaria</taxon>
        <taxon>Labriformes</taxon>
        <taxon>Labridae</taxon>
        <taxon>Labrus</taxon>
    </lineage>
</organism>
<dbReference type="GO" id="GO:0016702">
    <property type="term" value="F:oxidoreductase activity, acting on single donors with incorporation of molecular oxygen, incorporation of two atoms of oxygen"/>
    <property type="evidence" value="ECO:0007669"/>
    <property type="project" value="InterPro"/>
</dbReference>
<keyword evidence="2" id="KW-0560">Oxidoreductase</keyword>
<evidence type="ECO:0000256" key="1">
    <source>
        <dbReference type="ARBA" id="ARBA00022723"/>
    </source>
</evidence>
<keyword evidence="4" id="KW-0472">Membrane</keyword>
<proteinExistence type="predicted"/>
<dbReference type="AlphaFoldDB" id="A0A3Q3GTU5"/>
<dbReference type="InterPro" id="IPR014710">
    <property type="entry name" value="RmlC-like_jellyroll"/>
</dbReference>
<dbReference type="Ensembl" id="ENSLBET00000039339.1">
    <property type="protein sequence ID" value="ENSLBEP00000037777.1"/>
    <property type="gene ID" value="ENSLBEG00000028197.1"/>
</dbReference>
<evidence type="ECO:0000256" key="2">
    <source>
        <dbReference type="ARBA" id="ARBA00023002"/>
    </source>
</evidence>
<keyword evidence="3" id="KW-0408">Iron</keyword>
<dbReference type="SUPFAM" id="SSF51182">
    <property type="entry name" value="RmlC-like cupins"/>
    <property type="match status" value="1"/>
</dbReference>
<dbReference type="Pfam" id="PF07847">
    <property type="entry name" value="PCO_ADO"/>
    <property type="match status" value="1"/>
</dbReference>
<keyword evidence="1" id="KW-0479">Metal-binding</keyword>
<reference evidence="5" key="2">
    <citation type="submission" date="2025-09" db="UniProtKB">
        <authorList>
            <consortium name="Ensembl"/>
        </authorList>
    </citation>
    <scope>IDENTIFICATION</scope>
</reference>
<dbReference type="InterPro" id="IPR011051">
    <property type="entry name" value="RmlC_Cupin_sf"/>
</dbReference>
<dbReference type="GeneTree" id="ENSGT00390000014082"/>
<name>A0A3Q3GTU5_9LABR</name>
<dbReference type="GO" id="GO:0046872">
    <property type="term" value="F:metal ion binding"/>
    <property type="evidence" value="ECO:0007669"/>
    <property type="project" value="UniProtKB-KW"/>
</dbReference>
<keyword evidence="4" id="KW-1133">Transmembrane helix</keyword>
<dbReference type="STRING" id="56723.ENSLBEP00000037777"/>
<reference evidence="5" key="1">
    <citation type="submission" date="2025-08" db="UniProtKB">
        <authorList>
            <consortium name="Ensembl"/>
        </authorList>
    </citation>
    <scope>IDENTIFICATION</scope>
</reference>
<sequence>MPRDNKTPLIQKIAKQAYITYKGFKSESNGDNNLLPDRHSELLSLVTAIRAADLKIPPRKAKASPGASGPHNPPVTYMHICETEVFSMGVFLLRTGASIPLHDHPGMNGMLKVLYGKVSVRCFDKLEDPPSVSLPQFDPPLAPPQAASVRRSVLRSVAEYSEGSGPCLLTPLRHNLHQIDAVDGPTAFLDILAPPYDPDDGRDCHYYRVLYVCVCVCVCVHLCVWVLCVPSPPNDE</sequence>
<feature type="transmembrane region" description="Helical" evidence="4">
    <location>
        <begin position="209"/>
        <end position="227"/>
    </location>
</feature>
<dbReference type="Gene3D" id="2.60.120.10">
    <property type="entry name" value="Jelly Rolls"/>
    <property type="match status" value="1"/>
</dbReference>
<evidence type="ECO:0000313" key="6">
    <source>
        <dbReference type="Proteomes" id="UP000261660"/>
    </source>
</evidence>
<keyword evidence="6" id="KW-1185">Reference proteome</keyword>
<dbReference type="InParanoid" id="A0A3Q3GTU5"/>
<dbReference type="InterPro" id="IPR012864">
    <property type="entry name" value="PCO/ADO"/>
</dbReference>
<protein>
    <submittedName>
        <fullName evidence="5">2-aminoethanethiol dioxygenase</fullName>
    </submittedName>
</protein>